<accession>A0A8S5MVH0</accession>
<dbReference type="SUPFAM" id="SSF49785">
    <property type="entry name" value="Galactose-binding domain-like"/>
    <property type="match status" value="1"/>
</dbReference>
<name>A0A8S5MVH0_9CAUD</name>
<dbReference type="EMBL" id="BK014994">
    <property type="protein sequence ID" value="DAD86098.1"/>
    <property type="molecule type" value="Genomic_DNA"/>
</dbReference>
<evidence type="ECO:0000259" key="1">
    <source>
        <dbReference type="Pfam" id="PF06605"/>
    </source>
</evidence>
<dbReference type="InterPro" id="IPR008979">
    <property type="entry name" value="Galactose-bd-like_sf"/>
</dbReference>
<protein>
    <submittedName>
        <fullName evidence="2">Tail protein</fullName>
    </submittedName>
</protein>
<feature type="domain" description="Tail spike" evidence="1">
    <location>
        <begin position="98"/>
        <end position="353"/>
    </location>
</feature>
<evidence type="ECO:0000313" key="2">
    <source>
        <dbReference type="EMBL" id="DAD86098.1"/>
    </source>
</evidence>
<reference evidence="2" key="1">
    <citation type="journal article" date="2021" name="Proc. Natl. Acad. Sci. U.S.A.">
        <title>A Catalog of Tens of Thousands of Viruses from Human Metagenomes Reveals Hidden Associations with Chronic Diseases.</title>
        <authorList>
            <person name="Tisza M.J."/>
            <person name="Buck C.B."/>
        </authorList>
    </citation>
    <scope>NUCLEOTIDE SEQUENCE</scope>
    <source>
        <strain evidence="2">CtGyV19</strain>
    </source>
</reference>
<proteinExistence type="predicted"/>
<dbReference type="InterPro" id="IPR010572">
    <property type="entry name" value="Tail_dom"/>
</dbReference>
<sequence length="861" mass="97170">MYKVYLDGRILYYPGDEEAIIADSILSQAVNDSGTFTFSLPEDNPEYENIQARISMLQVTKDDKEIFYGEVRSIDKDIDKIKQVYAVGELAFLFDSVQPQAVYHDLSPRQMLETWLNIHNSQVEEKKRFYVGIVTVHDSNDSLYRYTNQETTLDCIREKLCDKLDGYLRIRKTGGKRYLDLVTLQDYGKICEQPVQFGANLLDYVENVSGEDIATACIPRGGKLDESPIEGLEAYTDITSVNGGKDYVYIQKAVDTYGWIYKVVDWDDVFIPANLKAKAEKWLTDNQYENMTLDITAVDMSILNADFETWELGDSIHAVAEPFGMDRYFPVYNRELHLQAPEEDRMQLGTTARKDYVRQNQAQNSQTQSAFEKVHQTSSFLQSAIDNATQMMTGSNGGYKVTEFDEDGRWLRDLYMNAPKKEDATNIMQINMNGIGFSREGFFGPYKNAWTIDGVLAGEFIKAGTVQAEALSTEYRQSVQKEIENAETGAKEYAESYTTTAIKALEDKITLSVNEKLSYVMHDYVVNGDFADDLDGWTVSDAAVITLADAAPLGKCVKFSGASTTASLRQTFTKMKAGKFKVRFKAAGDAGTAPRARVRCSYNSVSKYTTAGDIKSGTWTQFEFEYDLTTDGTKYLYLYDYVSGVSVYIKDVELLGSYEDYNEAQITILSNSIESKVTKNEFGSYVIQHYDKVITAFNDSSKYVQISAGEIAIYDYGVTASKKRAAFDQNGNHFWRDGYYVGKIGTNQWVGNSAHKGLVFDLEYQGKYMALAYRTSSTSTTYTTMLCFSQANSIYTEKGWHLGADLYGEWFTLHNVKLDGVSADGYNAYTGEIRVITDINGDEYQYTDIQVRDGIIVGYWV</sequence>
<organism evidence="2">
    <name type="scientific">Siphoviridae sp. ctGyV19</name>
    <dbReference type="NCBI Taxonomy" id="2826225"/>
    <lineage>
        <taxon>Viruses</taxon>
        <taxon>Duplodnaviria</taxon>
        <taxon>Heunggongvirae</taxon>
        <taxon>Uroviricota</taxon>
        <taxon>Caudoviricetes</taxon>
    </lineage>
</organism>
<dbReference type="Pfam" id="PF06605">
    <property type="entry name" value="Prophage_tail"/>
    <property type="match status" value="1"/>
</dbReference>
<dbReference type="Gene3D" id="2.60.120.260">
    <property type="entry name" value="Galactose-binding domain-like"/>
    <property type="match status" value="1"/>
</dbReference>